<dbReference type="SUPFAM" id="SSF51735">
    <property type="entry name" value="NAD(P)-binding Rossmann-fold domains"/>
    <property type="match status" value="1"/>
</dbReference>
<keyword evidence="5 7" id="KW-1133">Transmembrane helix</keyword>
<dbReference type="GO" id="GO:0016020">
    <property type="term" value="C:membrane"/>
    <property type="evidence" value="ECO:0007669"/>
    <property type="project" value="UniProtKB-SubCell"/>
</dbReference>
<evidence type="ECO:0000259" key="8">
    <source>
        <dbReference type="Pfam" id="PF02397"/>
    </source>
</evidence>
<dbReference type="InterPro" id="IPR003362">
    <property type="entry name" value="Bact_transf"/>
</dbReference>
<comment type="subcellular location">
    <subcellularLocation>
        <location evidence="1">Membrane</location>
        <topology evidence="1">Multi-pass membrane protein</topology>
    </subcellularLocation>
</comment>
<dbReference type="PATRIC" id="fig|186479.3.peg.982"/>
<comment type="caution">
    <text evidence="9">The sequence shown here is derived from an EMBL/GenBank/DDBJ whole genome shotgun (WGS) entry which is preliminary data.</text>
</comment>
<keyword evidence="3 9" id="KW-0808">Transferase</keyword>
<evidence type="ECO:0000256" key="6">
    <source>
        <dbReference type="ARBA" id="ARBA00023136"/>
    </source>
</evidence>
<keyword evidence="4 7" id="KW-0812">Transmembrane</keyword>
<dbReference type="InterPro" id="IPR017475">
    <property type="entry name" value="EPS_sugar_tfrase"/>
</dbReference>
<evidence type="ECO:0000313" key="10">
    <source>
        <dbReference type="Proteomes" id="UP000050509"/>
    </source>
</evidence>
<evidence type="ECO:0000256" key="3">
    <source>
        <dbReference type="ARBA" id="ARBA00022679"/>
    </source>
</evidence>
<reference evidence="9 10" key="1">
    <citation type="submission" date="2015-09" db="EMBL/GenBank/DDBJ databases">
        <title>Draft genome sequence of Kouleothrix aurantiaca JCM 19913.</title>
        <authorList>
            <person name="Hemp J."/>
        </authorList>
    </citation>
    <scope>NUCLEOTIDE SEQUENCE [LARGE SCALE GENOMIC DNA]</scope>
    <source>
        <strain evidence="9 10">COM-B</strain>
    </source>
</reference>
<keyword evidence="6 7" id="KW-0472">Membrane</keyword>
<dbReference type="NCBIfam" id="TIGR03025">
    <property type="entry name" value="EPS_sugtrans"/>
    <property type="match status" value="1"/>
</dbReference>
<dbReference type="EMBL" id="LJCR01001219">
    <property type="protein sequence ID" value="KPV50783.1"/>
    <property type="molecule type" value="Genomic_DNA"/>
</dbReference>
<feature type="transmembrane region" description="Helical" evidence="7">
    <location>
        <begin position="281"/>
        <end position="302"/>
    </location>
</feature>
<dbReference type="PANTHER" id="PTHR30576">
    <property type="entry name" value="COLANIC BIOSYNTHESIS UDP-GLUCOSE LIPID CARRIER TRANSFERASE"/>
    <property type="match status" value="1"/>
</dbReference>
<dbReference type="GO" id="GO:0016780">
    <property type="term" value="F:phosphotransferase activity, for other substituted phosphate groups"/>
    <property type="evidence" value="ECO:0007669"/>
    <property type="project" value="TreeGrafter"/>
</dbReference>
<name>A0A0P9H9F4_9CHLR</name>
<evidence type="ECO:0000256" key="1">
    <source>
        <dbReference type="ARBA" id="ARBA00004141"/>
    </source>
</evidence>
<dbReference type="Pfam" id="PF02397">
    <property type="entry name" value="Bac_transf"/>
    <property type="match status" value="1"/>
</dbReference>
<keyword evidence="10" id="KW-1185">Reference proteome</keyword>
<gene>
    <name evidence="9" type="ORF">SE17_24940</name>
</gene>
<dbReference type="AlphaFoldDB" id="A0A0P9H9F4"/>
<dbReference type="Proteomes" id="UP000050509">
    <property type="component" value="Unassembled WGS sequence"/>
</dbReference>
<dbReference type="NCBIfam" id="TIGR03023">
    <property type="entry name" value="WcaJ_sugtrans"/>
    <property type="match status" value="1"/>
</dbReference>
<dbReference type="InterPro" id="IPR017473">
    <property type="entry name" value="Undecaprenyl-P_gluc_Ptfrase"/>
</dbReference>
<accession>A0A0P9H9F4</accession>
<protein>
    <submittedName>
        <fullName evidence="9">UDP-phosphate galactose phosphotransferase</fullName>
    </submittedName>
</protein>
<evidence type="ECO:0000256" key="7">
    <source>
        <dbReference type="SAM" id="Phobius"/>
    </source>
</evidence>
<proteinExistence type="inferred from homology"/>
<feature type="transmembrane region" description="Helical" evidence="7">
    <location>
        <begin position="108"/>
        <end position="127"/>
    </location>
</feature>
<feature type="domain" description="Bacterial sugar transferase" evidence="8">
    <location>
        <begin position="276"/>
        <end position="455"/>
    </location>
</feature>
<dbReference type="PANTHER" id="PTHR30576:SF0">
    <property type="entry name" value="UNDECAPRENYL-PHOSPHATE N-ACETYLGALACTOSAMINYL 1-PHOSPHATE TRANSFERASE-RELATED"/>
    <property type="match status" value="1"/>
</dbReference>
<evidence type="ECO:0000256" key="4">
    <source>
        <dbReference type="ARBA" id="ARBA00022692"/>
    </source>
</evidence>
<evidence type="ECO:0000256" key="2">
    <source>
        <dbReference type="ARBA" id="ARBA00006464"/>
    </source>
</evidence>
<feature type="transmembrane region" description="Helical" evidence="7">
    <location>
        <begin position="74"/>
        <end position="96"/>
    </location>
</feature>
<organism evidence="9 10">
    <name type="scientific">Kouleothrix aurantiaca</name>
    <dbReference type="NCBI Taxonomy" id="186479"/>
    <lineage>
        <taxon>Bacteria</taxon>
        <taxon>Bacillati</taxon>
        <taxon>Chloroflexota</taxon>
        <taxon>Chloroflexia</taxon>
        <taxon>Chloroflexales</taxon>
        <taxon>Roseiflexineae</taxon>
        <taxon>Roseiflexaceae</taxon>
        <taxon>Kouleothrix</taxon>
    </lineage>
</organism>
<evidence type="ECO:0000313" key="9">
    <source>
        <dbReference type="EMBL" id="KPV50783.1"/>
    </source>
</evidence>
<dbReference type="InterPro" id="IPR036291">
    <property type="entry name" value="NAD(P)-bd_dom_sf"/>
</dbReference>
<sequence length="462" mass="51307">MGCDALAVNIAFLGTYRWGLLANPDLQAELAASSPFVAEIFVLLYNLIFAITFAAVGLYTLRRGASRVDEAFKIVLGVSLGTFVLYMANALLSLGLFNGDDLPLDQQVVALSWLSAIVITTFLRLIYRRVLAMLRQRGIDTRRVLIVGAREPGRLVLATIRRNPSLGYRIRGFLSDHTPVGEVVDEVPVLGRTQALGRVIRATQADEVIIALSGRSSNEVLDIVALAEDESVEIKLYPDAFQLITNNGVSIGDVSGLPLIGVKNVALDNPLNRALKRTLDIVVSMLVLTFTSPIMLLIAALVRIDSRGPVFFAQERVGLDGKPFPTIKFRTMRVDAPNLGNWTTKDDPRVTGIGAFLRRYSLDELPQFINVLRGEMSVVGPRPEQQVWVEKFSQSIPRYMRRHKLKAGITGWAQVNGLRGDTSIEERTRYDLYYIDYWSLLFDIKIIIQTGIAILQGENRGY</sequence>
<feature type="transmembrane region" description="Helical" evidence="7">
    <location>
        <begin position="40"/>
        <end position="62"/>
    </location>
</feature>
<dbReference type="Pfam" id="PF13727">
    <property type="entry name" value="CoA_binding_3"/>
    <property type="match status" value="1"/>
</dbReference>
<evidence type="ECO:0000256" key="5">
    <source>
        <dbReference type="ARBA" id="ARBA00022989"/>
    </source>
</evidence>
<comment type="similarity">
    <text evidence="2">Belongs to the bacterial sugar transferase family.</text>
</comment>
<dbReference type="Gene3D" id="3.40.50.720">
    <property type="entry name" value="NAD(P)-binding Rossmann-like Domain"/>
    <property type="match status" value="1"/>
</dbReference>